<accession>A0A7C4ATE9</accession>
<dbReference type="PANTHER" id="PTHR33705:SF2">
    <property type="entry name" value="PHOSPHOCARRIER PROTEIN NPR"/>
    <property type="match status" value="1"/>
</dbReference>
<reference evidence="6" key="1">
    <citation type="journal article" date="2020" name="mSystems">
        <title>Genome- and Community-Level Interaction Insights into Carbon Utilization and Element Cycling Functions of Hydrothermarchaeota in Hydrothermal Sediment.</title>
        <authorList>
            <person name="Zhou Z."/>
            <person name="Liu Y."/>
            <person name="Xu W."/>
            <person name="Pan J."/>
            <person name="Luo Z.H."/>
            <person name="Li M."/>
        </authorList>
    </citation>
    <scope>NUCLEOTIDE SEQUENCE [LARGE SCALE GENOMIC DNA]</scope>
    <source>
        <strain evidence="6">SpSt-769</strain>
    </source>
</reference>
<dbReference type="PRINTS" id="PR00107">
    <property type="entry name" value="PHOSPHOCPHPR"/>
</dbReference>
<evidence type="ECO:0000256" key="2">
    <source>
        <dbReference type="ARBA" id="ARBA00010736"/>
    </source>
</evidence>
<comment type="caution">
    <text evidence="6">The sequence shown here is derived from an EMBL/GenBank/DDBJ whole genome shotgun (WGS) entry which is preliminary data.</text>
</comment>
<dbReference type="Gene3D" id="3.30.1340.10">
    <property type="entry name" value="HPr-like"/>
    <property type="match status" value="1"/>
</dbReference>
<sequence length="97" mass="10485">MADNGNVIERTLVVNNPMGLHARVATSMVKAMDKYECRVTLQKDSVEADARSVLSLLLLAATPGSEIVVRAEGPDSLAAVSEIDRLIQEEEQVSSEM</sequence>
<comment type="subcellular location">
    <subcellularLocation>
        <location evidence="1">Cytoplasm</location>
    </subcellularLocation>
</comment>
<dbReference type="Pfam" id="PF00381">
    <property type="entry name" value="PTS-HPr"/>
    <property type="match status" value="1"/>
</dbReference>
<protein>
    <submittedName>
        <fullName evidence="6">HPr family phosphocarrier protein</fullName>
    </submittedName>
</protein>
<gene>
    <name evidence="6" type="ORF">ENV54_11585</name>
</gene>
<dbReference type="InterPro" id="IPR050399">
    <property type="entry name" value="HPr"/>
</dbReference>
<dbReference type="AlphaFoldDB" id="A0A7C4ATE9"/>
<dbReference type="NCBIfam" id="TIGR01003">
    <property type="entry name" value="PTS_HPr_family"/>
    <property type="match status" value="1"/>
</dbReference>
<proteinExistence type="inferred from homology"/>
<evidence type="ECO:0000256" key="1">
    <source>
        <dbReference type="ARBA" id="ARBA00004496"/>
    </source>
</evidence>
<evidence type="ECO:0000256" key="3">
    <source>
        <dbReference type="ARBA" id="ARBA00022490"/>
    </source>
</evidence>
<dbReference type="InterPro" id="IPR000032">
    <property type="entry name" value="HPr-like"/>
</dbReference>
<evidence type="ECO:0000256" key="4">
    <source>
        <dbReference type="ARBA" id="ARBA00022683"/>
    </source>
</evidence>
<dbReference type="GO" id="GO:0005737">
    <property type="term" value="C:cytoplasm"/>
    <property type="evidence" value="ECO:0007669"/>
    <property type="project" value="UniProtKB-SubCell"/>
</dbReference>
<organism evidence="6">
    <name type="scientific">Desulfomonile tiedjei</name>
    <dbReference type="NCBI Taxonomy" id="2358"/>
    <lineage>
        <taxon>Bacteria</taxon>
        <taxon>Pseudomonadati</taxon>
        <taxon>Thermodesulfobacteriota</taxon>
        <taxon>Desulfomonilia</taxon>
        <taxon>Desulfomonilales</taxon>
        <taxon>Desulfomonilaceae</taxon>
        <taxon>Desulfomonile</taxon>
    </lineage>
</organism>
<dbReference type="PANTHER" id="PTHR33705">
    <property type="entry name" value="PHOSPHOCARRIER PROTEIN HPR"/>
    <property type="match status" value="1"/>
</dbReference>
<dbReference type="InterPro" id="IPR002114">
    <property type="entry name" value="PTS_HPr_Ser_P_site"/>
</dbReference>
<dbReference type="GO" id="GO:0009401">
    <property type="term" value="P:phosphoenolpyruvate-dependent sugar phosphotransferase system"/>
    <property type="evidence" value="ECO:0007669"/>
    <property type="project" value="UniProtKB-KW"/>
</dbReference>
<evidence type="ECO:0000259" key="5">
    <source>
        <dbReference type="PROSITE" id="PS51350"/>
    </source>
</evidence>
<evidence type="ECO:0000313" key="6">
    <source>
        <dbReference type="EMBL" id="HGH61924.1"/>
    </source>
</evidence>
<dbReference type="SUPFAM" id="SSF55594">
    <property type="entry name" value="HPr-like"/>
    <property type="match status" value="1"/>
</dbReference>
<comment type="similarity">
    <text evidence="2">Belongs to the HPr family.</text>
</comment>
<dbReference type="PROSITE" id="PS51350">
    <property type="entry name" value="PTS_HPR_DOM"/>
    <property type="match status" value="1"/>
</dbReference>
<feature type="domain" description="HPr" evidence="5">
    <location>
        <begin position="7"/>
        <end position="97"/>
    </location>
</feature>
<keyword evidence="4" id="KW-0598">Phosphotransferase system</keyword>
<dbReference type="EMBL" id="DTGT01000378">
    <property type="protein sequence ID" value="HGH61924.1"/>
    <property type="molecule type" value="Genomic_DNA"/>
</dbReference>
<dbReference type="InterPro" id="IPR035895">
    <property type="entry name" value="HPr-like_sf"/>
</dbReference>
<keyword evidence="3" id="KW-0963">Cytoplasm</keyword>
<name>A0A7C4ATE9_9BACT</name>
<dbReference type="PROSITE" id="PS00589">
    <property type="entry name" value="PTS_HPR_SER"/>
    <property type="match status" value="1"/>
</dbReference>